<keyword evidence="8 11" id="KW-0539">Nucleus</keyword>
<dbReference type="InterPro" id="IPR018525">
    <property type="entry name" value="MCM_CS"/>
</dbReference>
<dbReference type="Gene3D" id="2.40.50.140">
    <property type="entry name" value="Nucleic acid-binding proteins"/>
    <property type="match status" value="1"/>
</dbReference>
<comment type="similarity">
    <text evidence="10">Belongs to the MCM family.</text>
</comment>
<dbReference type="InterPro" id="IPR033762">
    <property type="entry name" value="MCM_OB"/>
</dbReference>
<dbReference type="PRINTS" id="PR01657">
    <property type="entry name" value="MCMFAMILY"/>
</dbReference>
<protein>
    <recommendedName>
        <fullName evidence="11">DNA replication licensing factor MCM7</fullName>
        <ecNumber evidence="11">3.6.4.12</ecNumber>
    </recommendedName>
</protein>
<dbReference type="Proteomes" id="UP001061958">
    <property type="component" value="Unassembled WGS sequence"/>
</dbReference>
<comment type="catalytic activity">
    <reaction evidence="11">
        <text>ATP + H2O = ADP + phosphate + H(+)</text>
        <dbReference type="Rhea" id="RHEA:13065"/>
        <dbReference type="ChEBI" id="CHEBI:15377"/>
        <dbReference type="ChEBI" id="CHEBI:15378"/>
        <dbReference type="ChEBI" id="CHEBI:30616"/>
        <dbReference type="ChEBI" id="CHEBI:43474"/>
        <dbReference type="ChEBI" id="CHEBI:456216"/>
        <dbReference type="EC" id="3.6.4.12"/>
    </reaction>
</comment>
<dbReference type="Pfam" id="PF17207">
    <property type="entry name" value="MCM_OB"/>
    <property type="match status" value="1"/>
</dbReference>
<dbReference type="PRINTS" id="PR01663">
    <property type="entry name" value="MCMPROTEIN7"/>
</dbReference>
<evidence type="ECO:0000256" key="9">
    <source>
        <dbReference type="ARBA" id="ARBA00023306"/>
    </source>
</evidence>
<dbReference type="Pfam" id="PF00493">
    <property type="entry name" value="MCM"/>
    <property type="match status" value="1"/>
</dbReference>
<dbReference type="GO" id="GO:0000727">
    <property type="term" value="P:double-strand break repair via break-induced replication"/>
    <property type="evidence" value="ECO:0007669"/>
    <property type="project" value="TreeGrafter"/>
</dbReference>
<reference evidence="14" key="1">
    <citation type="journal article" date="2022" name="Proc. Natl. Acad. Sci. U.S.A.">
        <title>Life cycle and functional genomics of the unicellular red alga Galdieria for elucidating algal and plant evolution and industrial use.</title>
        <authorList>
            <person name="Hirooka S."/>
            <person name="Itabashi T."/>
            <person name="Ichinose T.M."/>
            <person name="Onuma R."/>
            <person name="Fujiwara T."/>
            <person name="Yamashita S."/>
            <person name="Jong L.W."/>
            <person name="Tomita R."/>
            <person name="Iwane A.H."/>
            <person name="Miyagishima S.Y."/>
        </authorList>
    </citation>
    <scope>NUCLEOTIDE SEQUENCE</scope>
    <source>
        <strain evidence="14">NBRC 102759</strain>
    </source>
</reference>
<dbReference type="EC" id="3.6.4.12" evidence="11"/>
<dbReference type="InterPro" id="IPR027925">
    <property type="entry name" value="MCM_N"/>
</dbReference>
<gene>
    <name evidence="11" type="primary">MCM7</name>
    <name evidence="14" type="ORF">GpartN1_g5206.t1</name>
</gene>
<keyword evidence="9 11" id="KW-0131">Cell cycle</keyword>
<dbReference type="GO" id="GO:0042555">
    <property type="term" value="C:MCM complex"/>
    <property type="evidence" value="ECO:0007669"/>
    <property type="project" value="InterPro"/>
</dbReference>
<dbReference type="Pfam" id="PF24901">
    <property type="entry name" value="WHD_MCM7"/>
    <property type="match status" value="1"/>
</dbReference>
<dbReference type="Gene3D" id="3.40.50.300">
    <property type="entry name" value="P-loop containing nucleotide triphosphate hydrolases"/>
    <property type="match status" value="1"/>
</dbReference>
<dbReference type="PANTHER" id="PTHR11630:SF26">
    <property type="entry name" value="DNA REPLICATION LICENSING FACTOR MCM7"/>
    <property type="match status" value="1"/>
</dbReference>
<dbReference type="SUPFAM" id="SSF52540">
    <property type="entry name" value="P-loop containing nucleoside triphosphate hydrolases"/>
    <property type="match status" value="1"/>
</dbReference>
<organism evidence="14 15">
    <name type="scientific">Galdieria partita</name>
    <dbReference type="NCBI Taxonomy" id="83374"/>
    <lineage>
        <taxon>Eukaryota</taxon>
        <taxon>Rhodophyta</taxon>
        <taxon>Bangiophyceae</taxon>
        <taxon>Galdieriales</taxon>
        <taxon>Galdieriaceae</taxon>
        <taxon>Galdieria</taxon>
    </lineage>
</organism>
<dbReference type="GO" id="GO:0003697">
    <property type="term" value="F:single-stranded DNA binding"/>
    <property type="evidence" value="ECO:0007669"/>
    <property type="project" value="TreeGrafter"/>
</dbReference>
<dbReference type="InterPro" id="IPR027417">
    <property type="entry name" value="P-loop_NTPase"/>
</dbReference>
<evidence type="ECO:0000256" key="10">
    <source>
        <dbReference type="RuleBase" id="RU004070"/>
    </source>
</evidence>
<dbReference type="PROSITE" id="PS50051">
    <property type="entry name" value="MCM_2"/>
    <property type="match status" value="1"/>
</dbReference>
<dbReference type="Pfam" id="PF17855">
    <property type="entry name" value="MCM_lid"/>
    <property type="match status" value="1"/>
</dbReference>
<dbReference type="InterPro" id="IPR012340">
    <property type="entry name" value="NA-bd_OB-fold"/>
</dbReference>
<comment type="caution">
    <text evidence="14">The sequence shown here is derived from an EMBL/GenBank/DDBJ whole genome shotgun (WGS) entry which is preliminary data.</text>
</comment>
<dbReference type="SUPFAM" id="SSF50249">
    <property type="entry name" value="Nucleic acid-binding proteins"/>
    <property type="match status" value="1"/>
</dbReference>
<dbReference type="InterPro" id="IPR008050">
    <property type="entry name" value="MCM7"/>
</dbReference>
<feature type="compositionally biased region" description="Low complexity" evidence="12">
    <location>
        <begin position="50"/>
        <end position="60"/>
    </location>
</feature>
<keyword evidence="7 10" id="KW-0238">DNA-binding</keyword>
<dbReference type="GO" id="GO:0016787">
    <property type="term" value="F:hydrolase activity"/>
    <property type="evidence" value="ECO:0007669"/>
    <property type="project" value="UniProtKB-KW"/>
</dbReference>
<keyword evidence="6 10" id="KW-0067">ATP-binding</keyword>
<evidence type="ECO:0000256" key="11">
    <source>
        <dbReference type="RuleBase" id="RU365012"/>
    </source>
</evidence>
<proteinExistence type="inferred from homology"/>
<dbReference type="GO" id="GO:0017116">
    <property type="term" value="F:single-stranded DNA helicase activity"/>
    <property type="evidence" value="ECO:0007669"/>
    <property type="project" value="TreeGrafter"/>
</dbReference>
<dbReference type="FunFam" id="2.20.28.10:FF:000004">
    <property type="entry name" value="DNA replication licensing factor MCM7"/>
    <property type="match status" value="1"/>
</dbReference>
<dbReference type="AlphaFoldDB" id="A0A9C7PZR8"/>
<comment type="subcellular location">
    <subcellularLocation>
        <location evidence="1 11">Nucleus</location>
    </subcellularLocation>
</comment>
<dbReference type="InterPro" id="IPR031327">
    <property type="entry name" value="MCM"/>
</dbReference>
<dbReference type="InterPro" id="IPR041562">
    <property type="entry name" value="MCM_lid"/>
</dbReference>
<evidence type="ECO:0000256" key="7">
    <source>
        <dbReference type="ARBA" id="ARBA00023125"/>
    </source>
</evidence>
<dbReference type="EMBL" id="BQMJ01000043">
    <property type="protein sequence ID" value="GJQ13415.1"/>
    <property type="molecule type" value="Genomic_DNA"/>
</dbReference>
<comment type="function">
    <text evidence="11">Acts as component of the MCM2-7 complex (MCM complex) which is the replicative helicase essential for 'once per cell cycle' DNA replication initiation and elongation in eukaryotic cells. The active ATPase sites in the MCM2-7 ring are formed through the interaction surfaces of two neighboring subunits such that a critical structure of a conserved arginine finger motif is provided in trans relative to the ATP-binding site of the Walker A box of the adjacent subunit. The six ATPase active sites, however, are likely to contribute differentially to the complex helicase activity.</text>
</comment>
<accession>A0A9C7PZR8</accession>
<dbReference type="Gene3D" id="3.30.1640.10">
    <property type="entry name" value="mini-chromosome maintenance (MCM) complex, chain A, domain 1"/>
    <property type="match status" value="1"/>
</dbReference>
<sequence>MVQNMLAAHLPVLLKPYNQYKNDLIQFLQNFRVVNDESMYSYNLGPYTSEGTGVSGTESSPQDSEESSLLPTSSLTTNEQMPHKYMLQIQEIANRTRNALSIELDDIIAEGREELAQAITINTLRFIEIASQAVDEILRTLKPQQPIVKDQFDIVIEQYMQLESDYRGTHVMNDESALGPAELNPRVMAELDPLNAPIEDQQNKIPAQLVRRYEIHFIPATNIKPLSIREITAADIGHLVKIKGLVVRVLDVKPRVVVACYSCESCGFQAFQQVNSRKFMPLVTCPSAECRTNRKSGELYLNMRGTKFVKYQEIRLQETADQVPVGHIPRAVTLQLLGEVAKQCSAGDLVTVCGVFLPTPQTGFHSFHAGLVADTFLQGMHIERNKKTYEEFIPSVEVDNQVLELSKDAQVYELLAKSIAPEIYGHLDVKKALLLLMVGAPLRRFQDGVRLRGDIHVCLMGDPGVAKSQLLKHIATITPRGVYTTGKGSSGVGLTAAVLRDPLTNELMLEGGALVIADMGVACIDEFDKMDEVDRTAIHEVMEQQTVSIAKAGITTTLNARAAVLAAANPAYGRYNKKKTPSQNINLPPALLSRFDLLFLLIDTPSETQDFQLAKHVTYVHRVGKHPEDDFHPVDPQLIRAYVAKAKRYNPVIPSVVSKYVVNNYVAMRDKEKKAGEWAENYTSARTLLSILRLSQALARIRFSNFVEHADVDEAIRLLESSKSSLREEHHSKNYNVDPVAEIYRHVCEAIHGMEGTSEAVLSDVERQILGRGYSHDQWTKCLEEYEQLNIWMIDRNLDKIRLVA</sequence>
<keyword evidence="15" id="KW-1185">Reference proteome</keyword>
<evidence type="ECO:0000256" key="3">
    <source>
        <dbReference type="ARBA" id="ARBA00022741"/>
    </source>
</evidence>
<keyword evidence="3 10" id="KW-0547">Nucleotide-binding</keyword>
<dbReference type="GO" id="GO:0006271">
    <property type="term" value="P:DNA strand elongation involved in DNA replication"/>
    <property type="evidence" value="ECO:0007669"/>
    <property type="project" value="TreeGrafter"/>
</dbReference>
<evidence type="ECO:0000313" key="15">
    <source>
        <dbReference type="Proteomes" id="UP001061958"/>
    </source>
</evidence>
<keyword evidence="2 11" id="KW-0235">DNA replication</keyword>
<reference evidence="14" key="2">
    <citation type="submission" date="2022-01" db="EMBL/GenBank/DDBJ databases">
        <authorList>
            <person name="Hirooka S."/>
            <person name="Miyagishima S.Y."/>
        </authorList>
    </citation>
    <scope>NUCLEOTIDE SEQUENCE</scope>
    <source>
        <strain evidence="14">NBRC 102759</strain>
    </source>
</reference>
<dbReference type="GO" id="GO:0005634">
    <property type="term" value="C:nucleus"/>
    <property type="evidence" value="ECO:0007669"/>
    <property type="project" value="UniProtKB-SubCell"/>
</dbReference>
<dbReference type="GO" id="GO:0006270">
    <property type="term" value="P:DNA replication initiation"/>
    <property type="evidence" value="ECO:0007669"/>
    <property type="project" value="InterPro"/>
</dbReference>
<dbReference type="SMART" id="SM00350">
    <property type="entry name" value="MCM"/>
    <property type="match status" value="1"/>
</dbReference>
<evidence type="ECO:0000256" key="1">
    <source>
        <dbReference type="ARBA" id="ARBA00004123"/>
    </source>
</evidence>
<feature type="domain" description="MCM C-terminal AAA(+) ATPase" evidence="13">
    <location>
        <begin position="411"/>
        <end position="617"/>
    </location>
</feature>
<evidence type="ECO:0000256" key="5">
    <source>
        <dbReference type="ARBA" id="ARBA00022806"/>
    </source>
</evidence>
<name>A0A9C7PZR8_9RHOD</name>
<evidence type="ECO:0000313" key="14">
    <source>
        <dbReference type="EMBL" id="GJQ13415.1"/>
    </source>
</evidence>
<dbReference type="GO" id="GO:0005524">
    <property type="term" value="F:ATP binding"/>
    <property type="evidence" value="ECO:0007669"/>
    <property type="project" value="UniProtKB-KW"/>
</dbReference>
<dbReference type="Gene3D" id="2.20.28.10">
    <property type="match status" value="1"/>
</dbReference>
<dbReference type="OrthoDB" id="3207464at2759"/>
<dbReference type="InterPro" id="IPR001208">
    <property type="entry name" value="MCM_dom"/>
</dbReference>
<evidence type="ECO:0000256" key="12">
    <source>
        <dbReference type="SAM" id="MobiDB-lite"/>
    </source>
</evidence>
<evidence type="ECO:0000256" key="2">
    <source>
        <dbReference type="ARBA" id="ARBA00022705"/>
    </source>
</evidence>
<evidence type="ECO:0000256" key="4">
    <source>
        <dbReference type="ARBA" id="ARBA00022801"/>
    </source>
</evidence>
<dbReference type="Pfam" id="PF14551">
    <property type="entry name" value="MCM_N"/>
    <property type="match status" value="1"/>
</dbReference>
<evidence type="ECO:0000259" key="13">
    <source>
        <dbReference type="PROSITE" id="PS50051"/>
    </source>
</evidence>
<keyword evidence="5 11" id="KW-0347">Helicase</keyword>
<evidence type="ECO:0000256" key="8">
    <source>
        <dbReference type="ARBA" id="ARBA00023242"/>
    </source>
</evidence>
<feature type="region of interest" description="Disordered" evidence="12">
    <location>
        <begin position="50"/>
        <end position="75"/>
    </location>
</feature>
<dbReference type="PANTHER" id="PTHR11630">
    <property type="entry name" value="DNA REPLICATION LICENSING FACTOR MCM FAMILY MEMBER"/>
    <property type="match status" value="1"/>
</dbReference>
<keyword evidence="4 11" id="KW-0378">Hydrolase</keyword>
<dbReference type="PROSITE" id="PS00847">
    <property type="entry name" value="MCM_1"/>
    <property type="match status" value="1"/>
</dbReference>
<dbReference type="FunFam" id="3.40.50.300:FF:000826">
    <property type="entry name" value="Replicative DNA helicase Mcm"/>
    <property type="match status" value="1"/>
</dbReference>
<evidence type="ECO:0000256" key="6">
    <source>
        <dbReference type="ARBA" id="ARBA00022840"/>
    </source>
</evidence>